<keyword evidence="3" id="KW-1185">Reference proteome</keyword>
<evidence type="ECO:0000313" key="3">
    <source>
        <dbReference type="Proteomes" id="UP000183986"/>
    </source>
</evidence>
<protein>
    <recommendedName>
        <fullName evidence="4">VCBS repeat-containing protein</fullName>
    </recommendedName>
</protein>
<dbReference type="OrthoDB" id="1676884at2"/>
<gene>
    <name evidence="2" type="ORF">BEE62_05665</name>
</gene>
<evidence type="ECO:0000256" key="1">
    <source>
        <dbReference type="SAM" id="Coils"/>
    </source>
</evidence>
<dbReference type="RefSeq" id="WP_072676607.1">
    <property type="nucleotide sequence ID" value="NZ_MPKY01000001.1"/>
</dbReference>
<sequence>MISSSQISLFQNSTRQVQAMDSSQLRITQQNAGLPQQGLQDGATELSLFRQAAYRYSSQEQLAFSSASQVNGDNRTASFTSGELIEKSADLFLLGQQALTVSRAALGGEAVGESQGSLSVTAGRYMFYSESESRSFASTGSITLQNGETIDFTLSLRQSQSRTYEYSELIQIQERPLTDPLVINFGASTARLTDTLFEFDMNGDGQTSQFASLGAGSGYLVFDRNGNGKVDDGSELFGPQTGSGFSELAKFDDDGNRWIDANDEVFKSLSVWVQTADGGQALRSLDEVGVQALYVGSVEDQFTLTNPQGVPLGQIKASGIYLTTDGEVRTLEELDLAEQNTESAPAESTFLGVRGGNEAANGNGNGNSNGNGPVNARIEAIQNALEKLNEIRKKQQDFIEASKDQGKKKSPLDDYLKLIDRLRLELLNSQDEKKQAASRYLEFARL</sequence>
<dbReference type="AlphaFoldDB" id="A0A1M2UWE8"/>
<name>A0A1M2UWE8_MARNT</name>
<keyword evidence="1" id="KW-0175">Coiled coil</keyword>
<proteinExistence type="predicted"/>
<dbReference type="PANTHER" id="PTHR39431:SF1">
    <property type="entry name" value="FRPA_C-RELATED PROTEIN"/>
    <property type="match status" value="1"/>
</dbReference>
<dbReference type="PANTHER" id="PTHR39431">
    <property type="entry name" value="FRPA/C-RELATED PROTEIN"/>
    <property type="match status" value="1"/>
</dbReference>
<dbReference type="EMBL" id="MPKY01000001">
    <property type="protein sequence ID" value="OJS99610.1"/>
    <property type="molecule type" value="Genomic_DNA"/>
</dbReference>
<comment type="caution">
    <text evidence="2">The sequence shown here is derived from an EMBL/GenBank/DDBJ whole genome shotgun (WGS) entry which is preliminary data.</text>
</comment>
<evidence type="ECO:0000313" key="2">
    <source>
        <dbReference type="EMBL" id="OJS99610.1"/>
    </source>
</evidence>
<accession>A0A1M2UWE8</accession>
<dbReference type="Proteomes" id="UP000183986">
    <property type="component" value="Unassembled WGS sequence"/>
</dbReference>
<evidence type="ECO:0008006" key="4">
    <source>
        <dbReference type="Google" id="ProtNLM"/>
    </source>
</evidence>
<feature type="coiled-coil region" evidence="1">
    <location>
        <begin position="381"/>
        <end position="439"/>
    </location>
</feature>
<reference evidence="2" key="1">
    <citation type="submission" date="2016-11" db="EMBL/GenBank/DDBJ databases">
        <title>Draft Genome Sequence of Marinobacter hydrocarbonoclasticus strain STW2, a polyaromatic aromatic hydrocarbon degrading and denitrifying bacterium from rhizosphere of Seagrass Enhalus acodoides.</title>
        <authorList>
            <person name="Ling J."/>
            <person name="Dong J."/>
        </authorList>
    </citation>
    <scope>NUCLEOTIDE SEQUENCE [LARGE SCALE GENOMIC DNA]</scope>
    <source>
        <strain evidence="2">STW2</strain>
    </source>
</reference>
<organism evidence="2 3">
    <name type="scientific">Marinobacter nauticus</name>
    <name type="common">Marinobacter hydrocarbonoclasticus</name>
    <name type="synonym">Marinobacter aquaeolei</name>
    <dbReference type="NCBI Taxonomy" id="2743"/>
    <lineage>
        <taxon>Bacteria</taxon>
        <taxon>Pseudomonadati</taxon>
        <taxon>Pseudomonadota</taxon>
        <taxon>Gammaproteobacteria</taxon>
        <taxon>Pseudomonadales</taxon>
        <taxon>Marinobacteraceae</taxon>
        <taxon>Marinobacter</taxon>
    </lineage>
</organism>